<dbReference type="Proteomes" id="UP000182841">
    <property type="component" value="Unassembled WGS sequence"/>
</dbReference>
<evidence type="ECO:0000313" key="3">
    <source>
        <dbReference type="EMBL" id="SER95025.1"/>
    </source>
</evidence>
<dbReference type="Pfam" id="PF03861">
    <property type="entry name" value="ANTAR"/>
    <property type="match status" value="1"/>
</dbReference>
<name>A0A1H9TCP8_9ACTN</name>
<keyword evidence="4" id="KW-1185">Reference proteome</keyword>
<dbReference type="RefSeq" id="WP_075000681.1">
    <property type="nucleotide sequence ID" value="NZ_FOGO01000006.1"/>
</dbReference>
<evidence type="ECO:0000313" key="4">
    <source>
        <dbReference type="Proteomes" id="UP000182841"/>
    </source>
</evidence>
<evidence type="ECO:0000259" key="2">
    <source>
        <dbReference type="PROSITE" id="PS50921"/>
    </source>
</evidence>
<dbReference type="PROSITE" id="PS50921">
    <property type="entry name" value="ANTAR"/>
    <property type="match status" value="1"/>
</dbReference>
<dbReference type="Gene3D" id="1.10.10.10">
    <property type="entry name" value="Winged helix-like DNA-binding domain superfamily/Winged helix DNA-binding domain"/>
    <property type="match status" value="1"/>
</dbReference>
<feature type="compositionally biased region" description="Basic and acidic residues" evidence="1">
    <location>
        <begin position="20"/>
        <end position="30"/>
    </location>
</feature>
<gene>
    <name evidence="3" type="ORF">SAMN05421870_10624</name>
</gene>
<organism evidence="3 4">
    <name type="scientific">Streptomyces qinglanensis</name>
    <dbReference type="NCBI Taxonomy" id="943816"/>
    <lineage>
        <taxon>Bacteria</taxon>
        <taxon>Bacillati</taxon>
        <taxon>Actinomycetota</taxon>
        <taxon>Actinomycetes</taxon>
        <taxon>Kitasatosporales</taxon>
        <taxon>Streptomycetaceae</taxon>
        <taxon>Streptomyces</taxon>
    </lineage>
</organism>
<dbReference type="GO" id="GO:0003723">
    <property type="term" value="F:RNA binding"/>
    <property type="evidence" value="ECO:0007669"/>
    <property type="project" value="InterPro"/>
</dbReference>
<dbReference type="InterPro" id="IPR036388">
    <property type="entry name" value="WH-like_DNA-bd_sf"/>
</dbReference>
<accession>A0A1H9TCP8</accession>
<reference evidence="4" key="1">
    <citation type="submission" date="2016-10" db="EMBL/GenBank/DDBJ databases">
        <authorList>
            <person name="Varghese N."/>
            <person name="Submissions S."/>
        </authorList>
    </citation>
    <scope>NUCLEOTIDE SEQUENCE [LARGE SCALE GENOMIC DNA]</scope>
    <source>
        <strain evidence="4">CGMCC 4.6825</strain>
    </source>
</reference>
<evidence type="ECO:0000256" key="1">
    <source>
        <dbReference type="SAM" id="MobiDB-lite"/>
    </source>
</evidence>
<protein>
    <submittedName>
        <fullName evidence="3">ANTAR domain-containing protein</fullName>
    </submittedName>
</protein>
<dbReference type="SMART" id="SM01012">
    <property type="entry name" value="ANTAR"/>
    <property type="match status" value="1"/>
</dbReference>
<dbReference type="InterPro" id="IPR005561">
    <property type="entry name" value="ANTAR"/>
</dbReference>
<feature type="domain" description="ANTAR" evidence="2">
    <location>
        <begin position="55"/>
        <end position="116"/>
    </location>
</feature>
<proteinExistence type="predicted"/>
<sequence length="150" mass="16170">MTSEGTFYTSDSPPSDESPGDFREEPRAGGREPSAAGADSGAADRAEETGAPAEVHRLREEVAQLRQALESRPVIDQARGVIMASGRCDPETAWRVLVDTSQRTNTKLREVARLLTRATHQEPLPEWLRSAVSASCARATRAARRNGVGG</sequence>
<dbReference type="InterPro" id="IPR011006">
    <property type="entry name" value="CheY-like_superfamily"/>
</dbReference>
<dbReference type="SUPFAM" id="SSF52172">
    <property type="entry name" value="CheY-like"/>
    <property type="match status" value="1"/>
</dbReference>
<dbReference type="AlphaFoldDB" id="A0A1H9TCP8"/>
<feature type="region of interest" description="Disordered" evidence="1">
    <location>
        <begin position="1"/>
        <end position="57"/>
    </location>
</feature>
<feature type="compositionally biased region" description="Basic and acidic residues" evidence="1">
    <location>
        <begin position="42"/>
        <end position="57"/>
    </location>
</feature>
<dbReference type="EMBL" id="FOGO01000006">
    <property type="protein sequence ID" value="SER95025.1"/>
    <property type="molecule type" value="Genomic_DNA"/>
</dbReference>